<dbReference type="SUPFAM" id="SSF54001">
    <property type="entry name" value="Cysteine proteinases"/>
    <property type="match status" value="1"/>
</dbReference>
<dbReference type="EMBL" id="DS469656">
    <property type="protein sequence ID" value="EDO37014.1"/>
    <property type="molecule type" value="Genomic_DNA"/>
</dbReference>
<dbReference type="PANTHER" id="PTHR12419">
    <property type="entry name" value="OTU DOMAIN CONTAINING PROTEIN"/>
    <property type="match status" value="1"/>
</dbReference>
<dbReference type="Proteomes" id="UP000001593">
    <property type="component" value="Unassembled WGS sequence"/>
</dbReference>
<dbReference type="InterPro" id="IPR050704">
    <property type="entry name" value="Peptidase_C85-like"/>
</dbReference>
<dbReference type="HOGENOM" id="CLU_1818087_0_0_1"/>
<keyword evidence="1" id="KW-0732">Signal</keyword>
<feature type="signal peptide" evidence="1">
    <location>
        <begin position="1"/>
        <end position="22"/>
    </location>
</feature>
<accession>A7SH19</accession>
<gene>
    <name evidence="3" type="ORF">NEMVEDRAFT_v1g117928</name>
</gene>
<dbReference type="CDD" id="cd22758">
    <property type="entry name" value="OTU_232R-like"/>
    <property type="match status" value="1"/>
</dbReference>
<dbReference type="PANTHER" id="PTHR12419:SF11">
    <property type="entry name" value="OTU DOMAIN-CONTAINING PROTEIN DDB_G0284757"/>
    <property type="match status" value="1"/>
</dbReference>
<feature type="chain" id="PRO_5002714389" description="OTU domain-containing protein" evidence="1">
    <location>
        <begin position="23"/>
        <end position="142"/>
    </location>
</feature>
<proteinExistence type="predicted"/>
<dbReference type="Gene3D" id="3.90.70.80">
    <property type="match status" value="1"/>
</dbReference>
<evidence type="ECO:0000313" key="3">
    <source>
        <dbReference type="EMBL" id="EDO37014.1"/>
    </source>
</evidence>
<dbReference type="InterPro" id="IPR003323">
    <property type="entry name" value="OTU_dom"/>
</dbReference>
<sequence length="142" mass="16187">MPWNILVNKLPLFGLLPLDCGGQGSCFFKSCAHQLYGNHEFHNDVRLAGIDHLHRCPELYIESFPGNSWEAYIEEMSIQDTWCDNIIIQAMANAFNCVIHITDSTESSLATLINPFVNYHLQNRTIFLGYINDLHYVSTVPL</sequence>
<evidence type="ECO:0000259" key="2">
    <source>
        <dbReference type="PROSITE" id="PS50802"/>
    </source>
</evidence>
<organism evidence="3 4">
    <name type="scientific">Nematostella vectensis</name>
    <name type="common">Starlet sea anemone</name>
    <dbReference type="NCBI Taxonomy" id="45351"/>
    <lineage>
        <taxon>Eukaryota</taxon>
        <taxon>Metazoa</taxon>
        <taxon>Cnidaria</taxon>
        <taxon>Anthozoa</taxon>
        <taxon>Hexacorallia</taxon>
        <taxon>Actiniaria</taxon>
        <taxon>Edwardsiidae</taxon>
        <taxon>Nematostella</taxon>
    </lineage>
</organism>
<dbReference type="InterPro" id="IPR038765">
    <property type="entry name" value="Papain-like_cys_pep_sf"/>
</dbReference>
<dbReference type="OMA" id="FYSYEWC"/>
<dbReference type="eggNOG" id="KOG2605">
    <property type="taxonomic scope" value="Eukaryota"/>
</dbReference>
<dbReference type="PROSITE" id="PS50802">
    <property type="entry name" value="OTU"/>
    <property type="match status" value="1"/>
</dbReference>
<dbReference type="GO" id="GO:0004843">
    <property type="term" value="F:cysteine-type deubiquitinase activity"/>
    <property type="evidence" value="ECO:0000318"/>
    <property type="project" value="GO_Central"/>
</dbReference>
<dbReference type="STRING" id="45351.A7SH19"/>
<name>A7SH19_NEMVE</name>
<reference evidence="3 4" key="1">
    <citation type="journal article" date="2007" name="Science">
        <title>Sea anemone genome reveals ancestral eumetazoan gene repertoire and genomic organization.</title>
        <authorList>
            <person name="Putnam N.H."/>
            <person name="Srivastava M."/>
            <person name="Hellsten U."/>
            <person name="Dirks B."/>
            <person name="Chapman J."/>
            <person name="Salamov A."/>
            <person name="Terry A."/>
            <person name="Shapiro H."/>
            <person name="Lindquist E."/>
            <person name="Kapitonov V.V."/>
            <person name="Jurka J."/>
            <person name="Genikhovich G."/>
            <person name="Grigoriev I.V."/>
            <person name="Lucas S.M."/>
            <person name="Steele R.E."/>
            <person name="Finnerty J.R."/>
            <person name="Technau U."/>
            <person name="Martindale M.Q."/>
            <person name="Rokhsar D.S."/>
        </authorList>
    </citation>
    <scope>NUCLEOTIDE SEQUENCE [LARGE SCALE GENOMIC DNA]</scope>
    <source>
        <strain evidence="4">CH2 X CH6</strain>
    </source>
</reference>
<feature type="domain" description="OTU" evidence="2">
    <location>
        <begin position="15"/>
        <end position="142"/>
    </location>
</feature>
<evidence type="ECO:0000256" key="1">
    <source>
        <dbReference type="SAM" id="SignalP"/>
    </source>
</evidence>
<dbReference type="AlphaFoldDB" id="A7SH19"/>
<dbReference type="PhylomeDB" id="A7SH19"/>
<evidence type="ECO:0000313" key="4">
    <source>
        <dbReference type="Proteomes" id="UP000001593"/>
    </source>
</evidence>
<dbReference type="InParanoid" id="A7SH19"/>
<protein>
    <recommendedName>
        <fullName evidence="2">OTU domain-containing protein</fullName>
    </recommendedName>
</protein>
<dbReference type="Pfam" id="PF02338">
    <property type="entry name" value="OTU"/>
    <property type="match status" value="1"/>
</dbReference>
<keyword evidence="4" id="KW-1185">Reference proteome</keyword>